<gene>
    <name evidence="2" type="ORF">MVEN_02304200</name>
</gene>
<sequence>MIALKFTLVSRKIQQDSDSTARRLFLSTINGPKFPQNHFFNPPRRARRTATTVHAGHFDVRPPNDVLTSLLNDMSPYTPMLRLNGDETRRKHKGEKKERGREIKRARLHAKVQDNLLGEGVDAVSVANGFSTSMAQSSAATKAFLQARPSIHIATMQRSVSMTPPPFNSPLLLPSTPALTPSPSNSPST</sequence>
<evidence type="ECO:0000256" key="1">
    <source>
        <dbReference type="SAM" id="MobiDB-lite"/>
    </source>
</evidence>
<name>A0A8H6X4G0_9AGAR</name>
<feature type="compositionally biased region" description="Low complexity" evidence="1">
    <location>
        <begin position="169"/>
        <end position="189"/>
    </location>
</feature>
<dbReference type="AlphaFoldDB" id="A0A8H6X4G0"/>
<dbReference type="EMBL" id="JACAZI010000027">
    <property type="protein sequence ID" value="KAF7333996.1"/>
    <property type="molecule type" value="Genomic_DNA"/>
</dbReference>
<dbReference type="OrthoDB" id="3267892at2759"/>
<dbReference type="Proteomes" id="UP000620124">
    <property type="component" value="Unassembled WGS sequence"/>
</dbReference>
<feature type="region of interest" description="Disordered" evidence="1">
    <location>
        <begin position="161"/>
        <end position="189"/>
    </location>
</feature>
<keyword evidence="3" id="KW-1185">Reference proteome</keyword>
<evidence type="ECO:0000313" key="2">
    <source>
        <dbReference type="EMBL" id="KAF7333996.1"/>
    </source>
</evidence>
<proteinExistence type="predicted"/>
<organism evidence="2 3">
    <name type="scientific">Mycena venus</name>
    <dbReference type="NCBI Taxonomy" id="2733690"/>
    <lineage>
        <taxon>Eukaryota</taxon>
        <taxon>Fungi</taxon>
        <taxon>Dikarya</taxon>
        <taxon>Basidiomycota</taxon>
        <taxon>Agaricomycotina</taxon>
        <taxon>Agaricomycetes</taxon>
        <taxon>Agaricomycetidae</taxon>
        <taxon>Agaricales</taxon>
        <taxon>Marasmiineae</taxon>
        <taxon>Mycenaceae</taxon>
        <taxon>Mycena</taxon>
    </lineage>
</organism>
<protein>
    <submittedName>
        <fullName evidence="2">Uncharacterized protein</fullName>
    </submittedName>
</protein>
<accession>A0A8H6X4G0</accession>
<reference evidence="2" key="1">
    <citation type="submission" date="2020-05" db="EMBL/GenBank/DDBJ databases">
        <title>Mycena genomes resolve the evolution of fungal bioluminescence.</title>
        <authorList>
            <person name="Tsai I.J."/>
        </authorList>
    </citation>
    <scope>NUCLEOTIDE SEQUENCE</scope>
    <source>
        <strain evidence="2">CCC161011</strain>
    </source>
</reference>
<comment type="caution">
    <text evidence="2">The sequence shown here is derived from an EMBL/GenBank/DDBJ whole genome shotgun (WGS) entry which is preliminary data.</text>
</comment>
<evidence type="ECO:0000313" key="3">
    <source>
        <dbReference type="Proteomes" id="UP000620124"/>
    </source>
</evidence>